<evidence type="ECO:0000313" key="6">
    <source>
        <dbReference type="EMBL" id="RKP23996.1"/>
    </source>
</evidence>
<dbReference type="GO" id="GO:0005635">
    <property type="term" value="C:nuclear envelope"/>
    <property type="evidence" value="ECO:0007669"/>
    <property type="project" value="UniProtKB-ARBA"/>
</dbReference>
<dbReference type="InterPro" id="IPR045119">
    <property type="entry name" value="SUN1-5"/>
</dbReference>
<keyword evidence="4" id="KW-0472">Membrane</keyword>
<dbReference type="OrthoDB" id="342281at2759"/>
<dbReference type="GO" id="GO:0043495">
    <property type="term" value="F:protein-membrane adaptor activity"/>
    <property type="evidence" value="ECO:0007669"/>
    <property type="project" value="TreeGrafter"/>
</dbReference>
<dbReference type="PROSITE" id="PS51469">
    <property type="entry name" value="SUN"/>
    <property type="match status" value="1"/>
</dbReference>
<proteinExistence type="predicted"/>
<organism evidence="6 7">
    <name type="scientific">Syncephalis pseudoplumigaleata</name>
    <dbReference type="NCBI Taxonomy" id="1712513"/>
    <lineage>
        <taxon>Eukaryota</taxon>
        <taxon>Fungi</taxon>
        <taxon>Fungi incertae sedis</taxon>
        <taxon>Zoopagomycota</taxon>
        <taxon>Zoopagomycotina</taxon>
        <taxon>Zoopagomycetes</taxon>
        <taxon>Zoopagales</taxon>
        <taxon>Piptocephalidaceae</taxon>
        <taxon>Syncephalis</taxon>
    </lineage>
</organism>
<dbReference type="InterPro" id="IPR012919">
    <property type="entry name" value="SUN_dom"/>
</dbReference>
<evidence type="ECO:0000256" key="1">
    <source>
        <dbReference type="ARBA" id="ARBA00004370"/>
    </source>
</evidence>
<protein>
    <submittedName>
        <fullName evidence="6">UNC-like C-terminal-domain-containing protein</fullName>
    </submittedName>
</protein>
<dbReference type="PANTHER" id="PTHR12911:SF8">
    <property type="entry name" value="KLAROID PROTEIN-RELATED"/>
    <property type="match status" value="1"/>
</dbReference>
<dbReference type="Proteomes" id="UP000278143">
    <property type="component" value="Unassembled WGS sequence"/>
</dbReference>
<keyword evidence="3" id="KW-1133">Transmembrane helix</keyword>
<comment type="subcellular location">
    <subcellularLocation>
        <location evidence="1">Membrane</location>
    </subcellularLocation>
</comment>
<dbReference type="AlphaFoldDB" id="A0A4P9YVE1"/>
<evidence type="ECO:0000256" key="2">
    <source>
        <dbReference type="ARBA" id="ARBA00022692"/>
    </source>
</evidence>
<dbReference type="PANTHER" id="PTHR12911">
    <property type="entry name" value="SAD1/UNC-84-LIKE PROTEIN-RELATED"/>
    <property type="match status" value="1"/>
</dbReference>
<feature type="domain" description="SUN" evidence="5">
    <location>
        <begin position="83"/>
        <end position="255"/>
    </location>
</feature>
<keyword evidence="7" id="KW-1185">Reference proteome</keyword>
<reference evidence="7" key="1">
    <citation type="journal article" date="2018" name="Nat. Microbiol.">
        <title>Leveraging single-cell genomics to expand the fungal tree of life.</title>
        <authorList>
            <person name="Ahrendt S.R."/>
            <person name="Quandt C.A."/>
            <person name="Ciobanu D."/>
            <person name="Clum A."/>
            <person name="Salamov A."/>
            <person name="Andreopoulos B."/>
            <person name="Cheng J.F."/>
            <person name="Woyke T."/>
            <person name="Pelin A."/>
            <person name="Henrissat B."/>
            <person name="Reynolds N.K."/>
            <person name="Benny G.L."/>
            <person name="Smith M.E."/>
            <person name="James T.Y."/>
            <person name="Grigoriev I.V."/>
        </authorList>
    </citation>
    <scope>NUCLEOTIDE SEQUENCE [LARGE SCALE GENOMIC DNA]</scope>
    <source>
        <strain evidence="7">Benny S71-1</strain>
    </source>
</reference>
<keyword evidence="2" id="KW-0812">Transmembrane</keyword>
<dbReference type="GO" id="GO:0016020">
    <property type="term" value="C:membrane"/>
    <property type="evidence" value="ECO:0007669"/>
    <property type="project" value="UniProtKB-SubCell"/>
</dbReference>
<accession>A0A4P9YVE1</accession>
<gene>
    <name evidence="6" type="ORF">SYNPS1DRAFT_17818</name>
</gene>
<evidence type="ECO:0000313" key="7">
    <source>
        <dbReference type="Proteomes" id="UP000278143"/>
    </source>
</evidence>
<dbReference type="Gene3D" id="2.60.120.260">
    <property type="entry name" value="Galactose-binding domain-like"/>
    <property type="match status" value="1"/>
</dbReference>
<dbReference type="Pfam" id="PF07738">
    <property type="entry name" value="Sad1_UNC"/>
    <property type="match status" value="1"/>
</dbReference>
<dbReference type="EMBL" id="KZ990519">
    <property type="protein sequence ID" value="RKP23996.1"/>
    <property type="molecule type" value="Genomic_DNA"/>
</dbReference>
<name>A0A4P9YVE1_9FUNG</name>
<evidence type="ECO:0000256" key="4">
    <source>
        <dbReference type="ARBA" id="ARBA00023136"/>
    </source>
</evidence>
<evidence type="ECO:0000256" key="3">
    <source>
        <dbReference type="ARBA" id="ARBA00022989"/>
    </source>
</evidence>
<sequence>MIHTRIERAIREAKSQGELVDRDAVLTELRRHDLHDGGGWQNLFGTGGGHVKDEQVQATVRRELDRYQADGLAVPDYALLTAGARVVPRLTSDTYTPGLGADAGRIRRVAWWLLSQLKPPVAKPASVALLPWRHPGDCWPMAGRSGRITVHLAKAIIPEAITLEHVDRRIALDATSSPKHLVVYAWLWDDKQGAWTKPLIRFNYQLNGPAAQTFSLSPDVVGSFPVRLIQLRILDNYGQPDFTCLYRFRVHGRTISSKTTAASTPASTSTMAAT</sequence>
<evidence type="ECO:0000259" key="5">
    <source>
        <dbReference type="PROSITE" id="PS51469"/>
    </source>
</evidence>